<dbReference type="InterPro" id="IPR014026">
    <property type="entry name" value="UDP-Glc/GDP-Man_DH_dimer"/>
</dbReference>
<dbReference type="InterPro" id="IPR028359">
    <property type="entry name" value="UDP_ManNAc/GlcNAc_DH"/>
</dbReference>
<dbReference type="Pfam" id="PF00984">
    <property type="entry name" value="UDPG_MGDP_dh"/>
    <property type="match status" value="1"/>
</dbReference>
<dbReference type="InterPro" id="IPR014027">
    <property type="entry name" value="UDP-Glc/GDP-Man_DH_C"/>
</dbReference>
<evidence type="ECO:0000256" key="1">
    <source>
        <dbReference type="ARBA" id="ARBA00023002"/>
    </source>
</evidence>
<protein>
    <submittedName>
        <fullName evidence="5">Nucleotide sugar dehydrogenase</fullName>
    </submittedName>
</protein>
<keyword evidence="6" id="KW-1185">Reference proteome</keyword>
<dbReference type="PIRSF" id="PIRSF000124">
    <property type="entry name" value="UDPglc_GDPman_dh"/>
    <property type="match status" value="1"/>
</dbReference>
<evidence type="ECO:0000256" key="3">
    <source>
        <dbReference type="PIRNR" id="PIRNR000124"/>
    </source>
</evidence>
<gene>
    <name evidence="5" type="ORF">ACFO8L_05700</name>
</gene>
<dbReference type="InterPro" id="IPR017476">
    <property type="entry name" value="UDP-Glc/GDP-Man"/>
</dbReference>
<dbReference type="EMBL" id="JBHSFN010000002">
    <property type="protein sequence ID" value="MFC4585554.1"/>
    <property type="molecule type" value="Genomic_DNA"/>
</dbReference>
<dbReference type="Proteomes" id="UP001595891">
    <property type="component" value="Unassembled WGS sequence"/>
</dbReference>
<comment type="similarity">
    <text evidence="3">Belongs to the UDP-glucose/GDP-mannose dehydrogenase family.</text>
</comment>
<dbReference type="PANTHER" id="PTHR43491:SF1">
    <property type="entry name" value="UDP-N-ACETYL-D-MANNOSAMINE DEHYDROGENASE"/>
    <property type="match status" value="1"/>
</dbReference>
<dbReference type="Pfam" id="PF03720">
    <property type="entry name" value="UDPG_MGDP_dh_C"/>
    <property type="match status" value="1"/>
</dbReference>
<dbReference type="InterPro" id="IPR036291">
    <property type="entry name" value="NAD(P)-bd_dom_sf"/>
</dbReference>
<name>A0ABV9EBZ0_9ACTN</name>
<dbReference type="NCBIfam" id="TIGR03026">
    <property type="entry name" value="NDP-sugDHase"/>
    <property type="match status" value="1"/>
</dbReference>
<feature type="domain" description="UDP-glucose/GDP-mannose dehydrogenase C-terminal" evidence="4">
    <location>
        <begin position="319"/>
        <end position="413"/>
    </location>
</feature>
<evidence type="ECO:0000259" key="4">
    <source>
        <dbReference type="SMART" id="SM00984"/>
    </source>
</evidence>
<dbReference type="SMART" id="SM00984">
    <property type="entry name" value="UDPG_MGDP_dh_C"/>
    <property type="match status" value="1"/>
</dbReference>
<dbReference type="SUPFAM" id="SSF52413">
    <property type="entry name" value="UDP-glucose/GDP-mannose dehydrogenase C-terminal domain"/>
    <property type="match status" value="1"/>
</dbReference>
<evidence type="ECO:0000313" key="5">
    <source>
        <dbReference type="EMBL" id="MFC4585554.1"/>
    </source>
</evidence>
<evidence type="ECO:0000313" key="6">
    <source>
        <dbReference type="Proteomes" id="UP001595891"/>
    </source>
</evidence>
<proteinExistence type="inferred from homology"/>
<dbReference type="Pfam" id="PF03721">
    <property type="entry name" value="UDPG_MGDP_dh_N"/>
    <property type="match status" value="1"/>
</dbReference>
<organism evidence="5 6">
    <name type="scientific">Sphaerisporangium corydalis</name>
    <dbReference type="NCBI Taxonomy" id="1441875"/>
    <lineage>
        <taxon>Bacteria</taxon>
        <taxon>Bacillati</taxon>
        <taxon>Actinomycetota</taxon>
        <taxon>Actinomycetes</taxon>
        <taxon>Streptosporangiales</taxon>
        <taxon>Streptosporangiaceae</taxon>
        <taxon>Sphaerisporangium</taxon>
    </lineage>
</organism>
<dbReference type="InterPro" id="IPR036220">
    <property type="entry name" value="UDP-Glc/GDP-Man_DH_C_sf"/>
</dbReference>
<dbReference type="PANTHER" id="PTHR43491">
    <property type="entry name" value="UDP-N-ACETYL-D-MANNOSAMINE DEHYDROGENASE"/>
    <property type="match status" value="1"/>
</dbReference>
<keyword evidence="2" id="KW-0520">NAD</keyword>
<dbReference type="PIRSF" id="PIRSF500136">
    <property type="entry name" value="UDP_ManNAc_DH"/>
    <property type="match status" value="1"/>
</dbReference>
<comment type="caution">
    <text evidence="5">The sequence shown here is derived from an EMBL/GenBank/DDBJ whole genome shotgun (WGS) entry which is preliminary data.</text>
</comment>
<sequence length="419" mass="45909">MDEKVVVVGQGYVGLPLAMRAVRAGFTVVGIDVDPWRVKRLNAAETYIEDVGDEALDAALRTGRYHATTAYADAEGFDVGVVTVPTPLHEGVPDLRHVADAGRSLAAFIRPGVTVVLESTTYPGTTEEYLRQVLEEGSGLRTPGDFHLGYSPERIDPGNERWRLENTPKIVSGVDAASLAKVQAFYGRIVDDAVPVSSPRVAELSKLLENTFRHVNVALVNELSIFAGQLGIDVWEAIDAASTKPFGYMRFTPGPGVGGHCLPIDPSYLSWKVKRSLGHTFRFVELANDINDHMPDHVVHRLTLALNERRKPVKDSRILVLGLAYKKNTGDLRESPAIGVVKALRRLGADVRAADPHIETCSLPFDVEMAELTATELARADAVLILTDHDRFDYELVARASALVFDTRNRCRGANVERI</sequence>
<evidence type="ECO:0000256" key="2">
    <source>
        <dbReference type="ARBA" id="ARBA00023027"/>
    </source>
</evidence>
<keyword evidence="1" id="KW-0560">Oxidoreductase</keyword>
<dbReference type="SUPFAM" id="SSF51735">
    <property type="entry name" value="NAD(P)-binding Rossmann-fold domains"/>
    <property type="match status" value="1"/>
</dbReference>
<dbReference type="RefSeq" id="WP_262847380.1">
    <property type="nucleotide sequence ID" value="NZ_JANZYP010000062.1"/>
</dbReference>
<reference evidence="6" key="1">
    <citation type="journal article" date="2019" name="Int. J. Syst. Evol. Microbiol.">
        <title>The Global Catalogue of Microorganisms (GCM) 10K type strain sequencing project: providing services to taxonomists for standard genome sequencing and annotation.</title>
        <authorList>
            <consortium name="The Broad Institute Genomics Platform"/>
            <consortium name="The Broad Institute Genome Sequencing Center for Infectious Disease"/>
            <person name="Wu L."/>
            <person name="Ma J."/>
        </authorList>
    </citation>
    <scope>NUCLEOTIDE SEQUENCE [LARGE SCALE GENOMIC DNA]</scope>
    <source>
        <strain evidence="6">CCUG 49560</strain>
    </source>
</reference>
<dbReference type="InterPro" id="IPR008927">
    <property type="entry name" value="6-PGluconate_DH-like_C_sf"/>
</dbReference>
<dbReference type="Gene3D" id="3.40.50.720">
    <property type="entry name" value="NAD(P)-binding Rossmann-like Domain"/>
    <property type="match status" value="2"/>
</dbReference>
<accession>A0ABV9EBZ0</accession>
<dbReference type="InterPro" id="IPR001732">
    <property type="entry name" value="UDP-Glc/GDP-Man_DH_N"/>
</dbReference>
<dbReference type="SUPFAM" id="SSF48179">
    <property type="entry name" value="6-phosphogluconate dehydrogenase C-terminal domain-like"/>
    <property type="match status" value="1"/>
</dbReference>